<evidence type="ECO:0000313" key="5">
    <source>
        <dbReference type="EMBL" id="KGJ71866.1"/>
    </source>
</evidence>
<dbReference type="Proteomes" id="UP000029864">
    <property type="component" value="Unassembled WGS sequence"/>
</dbReference>
<evidence type="ECO:0000256" key="1">
    <source>
        <dbReference type="ARBA" id="ARBA00023015"/>
    </source>
</evidence>
<dbReference type="Gene3D" id="1.10.260.40">
    <property type="entry name" value="lambda repressor-like DNA-binding domains"/>
    <property type="match status" value="1"/>
</dbReference>
<dbReference type="CDD" id="cd01392">
    <property type="entry name" value="HTH_LacI"/>
    <property type="match status" value="1"/>
</dbReference>
<dbReference type="PANTHER" id="PTHR30146:SF109">
    <property type="entry name" value="HTH-TYPE TRANSCRIPTIONAL REGULATOR GALS"/>
    <property type="match status" value="1"/>
</dbReference>
<keyword evidence="7" id="KW-1185">Reference proteome</keyword>
<dbReference type="CDD" id="cd06267">
    <property type="entry name" value="PBP1_LacI_sugar_binding-like"/>
    <property type="match status" value="1"/>
</dbReference>
<dbReference type="AlphaFoldDB" id="A0A099J0S2"/>
<evidence type="ECO:0000313" key="8">
    <source>
        <dbReference type="Proteomes" id="UP000561726"/>
    </source>
</evidence>
<dbReference type="Pfam" id="PF00356">
    <property type="entry name" value="LacI"/>
    <property type="match status" value="1"/>
</dbReference>
<keyword evidence="3" id="KW-0804">Transcription</keyword>
<dbReference type="SUPFAM" id="SSF53822">
    <property type="entry name" value="Periplasmic binding protein-like I"/>
    <property type="match status" value="1"/>
</dbReference>
<sequence>MADFTSKRATIRDVAVQAGVSKSVVSLVLRGTGYVSDAKRIAVAAAVRELDYRPNAAARTLTEARSYTVGVVLHDLRNPWFVEAVDGLNAVLNAHGLQMLLGDHRLDSRGGSSLLGKLLEMNVDGLVLVGTLPPSEDLINAVRQVPTVVLGAPEAPAPSADVVTDDNEAGAHLAVQHLVSLGHRRIAHLGAGPTPVGLARRAGYEQAMTESGLAELMLTVDGGLTEQGGYEAGLQLLDPATGIRPTAIFAVNDMAAFGLLSAADELGCAVPDDLSIVGYDNTPTARMRHISLTSIDNASLASGRKAGELLVARLADPVRPASLTLLAPSLAVRGSSAPPRA</sequence>
<dbReference type="EMBL" id="JACHBQ010000001">
    <property type="protein sequence ID" value="MBB5640828.1"/>
    <property type="molecule type" value="Genomic_DNA"/>
</dbReference>
<dbReference type="Pfam" id="PF13377">
    <property type="entry name" value="Peripla_BP_3"/>
    <property type="match status" value="1"/>
</dbReference>
<dbReference type="InterPro" id="IPR000843">
    <property type="entry name" value="HTH_LacI"/>
</dbReference>
<dbReference type="PROSITE" id="PS50932">
    <property type="entry name" value="HTH_LACI_2"/>
    <property type="match status" value="1"/>
</dbReference>
<keyword evidence="1" id="KW-0805">Transcription regulation</keyword>
<comment type="caution">
    <text evidence="5">The sequence shown here is derived from an EMBL/GenBank/DDBJ whole genome shotgun (WGS) entry which is preliminary data.</text>
</comment>
<dbReference type="SUPFAM" id="SSF47413">
    <property type="entry name" value="lambda repressor-like DNA-binding domains"/>
    <property type="match status" value="1"/>
</dbReference>
<dbReference type="InterPro" id="IPR046335">
    <property type="entry name" value="LacI/GalR-like_sensor"/>
</dbReference>
<organism evidence="5 7">
    <name type="scientific">Cryobacterium roopkundense</name>
    <dbReference type="NCBI Taxonomy" id="1001240"/>
    <lineage>
        <taxon>Bacteria</taxon>
        <taxon>Bacillati</taxon>
        <taxon>Actinomycetota</taxon>
        <taxon>Actinomycetes</taxon>
        <taxon>Micrococcales</taxon>
        <taxon>Microbacteriaceae</taxon>
        <taxon>Cryobacterium</taxon>
    </lineage>
</organism>
<dbReference type="PANTHER" id="PTHR30146">
    <property type="entry name" value="LACI-RELATED TRANSCRIPTIONAL REPRESSOR"/>
    <property type="match status" value="1"/>
</dbReference>
<gene>
    <name evidence="6" type="ORF">BJ997_001376</name>
    <name evidence="5" type="ORF">GY21_19315</name>
</gene>
<dbReference type="EMBL" id="JPXF01000122">
    <property type="protein sequence ID" value="KGJ71866.1"/>
    <property type="molecule type" value="Genomic_DNA"/>
</dbReference>
<dbReference type="Gene3D" id="3.40.50.2300">
    <property type="match status" value="2"/>
</dbReference>
<accession>A0A099J0S2</accession>
<dbReference type="RefSeq" id="WP_035839908.1">
    <property type="nucleotide sequence ID" value="NZ_JACHBQ010000001.1"/>
</dbReference>
<keyword evidence="2 6" id="KW-0238">DNA-binding</keyword>
<dbReference type="GO" id="GO:0003700">
    <property type="term" value="F:DNA-binding transcription factor activity"/>
    <property type="evidence" value="ECO:0007669"/>
    <property type="project" value="TreeGrafter"/>
</dbReference>
<evidence type="ECO:0000256" key="2">
    <source>
        <dbReference type="ARBA" id="ARBA00023125"/>
    </source>
</evidence>
<evidence type="ECO:0000256" key="3">
    <source>
        <dbReference type="ARBA" id="ARBA00023163"/>
    </source>
</evidence>
<dbReference type="InterPro" id="IPR028082">
    <property type="entry name" value="Peripla_BP_I"/>
</dbReference>
<evidence type="ECO:0000259" key="4">
    <source>
        <dbReference type="PROSITE" id="PS50932"/>
    </source>
</evidence>
<dbReference type="STRING" id="1001240.GY21_19315"/>
<dbReference type="SMART" id="SM00354">
    <property type="entry name" value="HTH_LACI"/>
    <property type="match status" value="1"/>
</dbReference>
<evidence type="ECO:0000313" key="7">
    <source>
        <dbReference type="Proteomes" id="UP000029864"/>
    </source>
</evidence>
<dbReference type="OrthoDB" id="3467214at2"/>
<reference evidence="5 7" key="1">
    <citation type="submission" date="2014-08" db="EMBL/GenBank/DDBJ databases">
        <authorList>
            <person name="Sisinthy S."/>
        </authorList>
    </citation>
    <scope>NUCLEOTIDE SEQUENCE [LARGE SCALE GENOMIC DNA]</scope>
    <source>
        <strain evidence="5 7">RuG17</strain>
    </source>
</reference>
<name>A0A099J0S2_9MICO</name>
<dbReference type="Proteomes" id="UP000561726">
    <property type="component" value="Unassembled WGS sequence"/>
</dbReference>
<protein>
    <submittedName>
        <fullName evidence="6">DNA-binding LacI/PurR family transcriptional regulator</fullName>
    </submittedName>
    <submittedName>
        <fullName evidence="5">LacI family transcriptional regulator</fullName>
    </submittedName>
</protein>
<feature type="domain" description="HTH lacI-type" evidence="4">
    <location>
        <begin position="9"/>
        <end position="63"/>
    </location>
</feature>
<reference evidence="6 8" key="2">
    <citation type="submission" date="2020-08" db="EMBL/GenBank/DDBJ databases">
        <title>Sequencing the genomes of 1000 actinobacteria strains.</title>
        <authorList>
            <person name="Klenk H.-P."/>
        </authorList>
    </citation>
    <scope>NUCLEOTIDE SEQUENCE [LARGE SCALE GENOMIC DNA]</scope>
    <source>
        <strain evidence="6 8">DSM 21065</strain>
    </source>
</reference>
<evidence type="ECO:0000313" key="6">
    <source>
        <dbReference type="EMBL" id="MBB5640828.1"/>
    </source>
</evidence>
<dbReference type="GO" id="GO:0000976">
    <property type="term" value="F:transcription cis-regulatory region binding"/>
    <property type="evidence" value="ECO:0007669"/>
    <property type="project" value="TreeGrafter"/>
</dbReference>
<dbReference type="InterPro" id="IPR010982">
    <property type="entry name" value="Lambda_DNA-bd_dom_sf"/>
</dbReference>
<proteinExistence type="predicted"/>
<dbReference type="eggNOG" id="COG1609">
    <property type="taxonomic scope" value="Bacteria"/>
</dbReference>